<organism evidence="2 3">
    <name type="scientific">Hypholoma sublateritium (strain FD-334 SS-4)</name>
    <dbReference type="NCBI Taxonomy" id="945553"/>
    <lineage>
        <taxon>Eukaryota</taxon>
        <taxon>Fungi</taxon>
        <taxon>Dikarya</taxon>
        <taxon>Basidiomycota</taxon>
        <taxon>Agaricomycotina</taxon>
        <taxon>Agaricomycetes</taxon>
        <taxon>Agaricomycetidae</taxon>
        <taxon>Agaricales</taxon>
        <taxon>Agaricineae</taxon>
        <taxon>Strophariaceae</taxon>
        <taxon>Hypholoma</taxon>
    </lineage>
</organism>
<dbReference type="Proteomes" id="UP000054270">
    <property type="component" value="Unassembled WGS sequence"/>
</dbReference>
<feature type="region of interest" description="Disordered" evidence="1">
    <location>
        <begin position="70"/>
        <end position="90"/>
    </location>
</feature>
<evidence type="ECO:0000256" key="1">
    <source>
        <dbReference type="SAM" id="MobiDB-lite"/>
    </source>
</evidence>
<gene>
    <name evidence="2" type="ORF">HYPSUDRAFT_36218</name>
</gene>
<sequence length="430" mass="49815">MSVRRLEWRKRLYGLMAITRRLVLVTVGLWPVARRKGVSVDHEWEIISLQEIDDVQEVDADPITTSPLRIRRSTEEAHKPSPSLQNQINSTYNGSHRSAELYHLVNLSGSGFLGVQEERGRTKRFTLREFSFTIQCAPSELPEDVERLIFEMTAREDPVGALNTLVFVNNRVRKWVEYIIYESVILRDAKHARLFLDGLERKHPDFASGAVKILALPTRVSFNTSKKILTICRNIHHLSWLPTNLLPPEILDLVAGLTLISLRARLSTFIGTQPDFSAPLFRGLKTLFVVDHQDVWGTWRWDSIRKNSSLKWLAFNLDGRLETSLGWAPVRTLEDKMLKPYGGDAGIRLCICYSYDPRVSGDRWIHRSKDTFSEERIAVLSLGGRVDEREWETRVSGQRRDFEISEELVQERQTEDRRLKFQRYRTSLLF</sequence>
<evidence type="ECO:0000313" key="2">
    <source>
        <dbReference type="EMBL" id="KJA26508.1"/>
    </source>
</evidence>
<accession>A0A0D2MR79</accession>
<name>A0A0D2MR79_HYPSF</name>
<dbReference type="OrthoDB" id="3145912at2759"/>
<proteinExistence type="predicted"/>
<keyword evidence="3" id="KW-1185">Reference proteome</keyword>
<dbReference type="EMBL" id="KN817527">
    <property type="protein sequence ID" value="KJA26508.1"/>
    <property type="molecule type" value="Genomic_DNA"/>
</dbReference>
<evidence type="ECO:0000313" key="3">
    <source>
        <dbReference type="Proteomes" id="UP000054270"/>
    </source>
</evidence>
<reference evidence="3" key="1">
    <citation type="submission" date="2014-04" db="EMBL/GenBank/DDBJ databases">
        <title>Evolutionary Origins and Diversification of the Mycorrhizal Mutualists.</title>
        <authorList>
            <consortium name="DOE Joint Genome Institute"/>
            <consortium name="Mycorrhizal Genomics Consortium"/>
            <person name="Kohler A."/>
            <person name="Kuo A."/>
            <person name="Nagy L.G."/>
            <person name="Floudas D."/>
            <person name="Copeland A."/>
            <person name="Barry K.W."/>
            <person name="Cichocki N."/>
            <person name="Veneault-Fourrey C."/>
            <person name="LaButti K."/>
            <person name="Lindquist E.A."/>
            <person name="Lipzen A."/>
            <person name="Lundell T."/>
            <person name="Morin E."/>
            <person name="Murat C."/>
            <person name="Riley R."/>
            <person name="Ohm R."/>
            <person name="Sun H."/>
            <person name="Tunlid A."/>
            <person name="Henrissat B."/>
            <person name="Grigoriev I.V."/>
            <person name="Hibbett D.S."/>
            <person name="Martin F."/>
        </authorList>
    </citation>
    <scope>NUCLEOTIDE SEQUENCE [LARGE SCALE GENOMIC DNA]</scope>
    <source>
        <strain evidence="3">FD-334 SS-4</strain>
    </source>
</reference>
<protein>
    <submittedName>
        <fullName evidence="2">Uncharacterized protein</fullName>
    </submittedName>
</protein>
<dbReference type="AlphaFoldDB" id="A0A0D2MR79"/>